<gene>
    <name evidence="2" type="ORF">Egran_01356</name>
</gene>
<dbReference type="PANTHER" id="PTHR43591:SF24">
    <property type="entry name" value="2-METHOXY-6-POLYPRENYL-1,4-BENZOQUINOL METHYLASE, MITOCHONDRIAL"/>
    <property type="match status" value="1"/>
</dbReference>
<evidence type="ECO:0000313" key="3">
    <source>
        <dbReference type="Proteomes" id="UP000243515"/>
    </source>
</evidence>
<dbReference type="CDD" id="cd02440">
    <property type="entry name" value="AdoMet_MTases"/>
    <property type="match status" value="1"/>
</dbReference>
<dbReference type="OrthoDB" id="506498at2759"/>
<dbReference type="InterPro" id="IPR041698">
    <property type="entry name" value="Methyltransf_25"/>
</dbReference>
<dbReference type="AlphaFoldDB" id="A0A232M3A9"/>
<dbReference type="SUPFAM" id="SSF53335">
    <property type="entry name" value="S-adenosyl-L-methionine-dependent methyltransferases"/>
    <property type="match status" value="1"/>
</dbReference>
<comment type="caution">
    <text evidence="2">The sequence shown here is derived from an EMBL/GenBank/DDBJ whole genome shotgun (WGS) entry which is preliminary data.</text>
</comment>
<evidence type="ECO:0000313" key="2">
    <source>
        <dbReference type="EMBL" id="OXV10883.1"/>
    </source>
</evidence>
<organism evidence="2 3">
    <name type="scientific">Elaphomyces granulatus</name>
    <dbReference type="NCBI Taxonomy" id="519963"/>
    <lineage>
        <taxon>Eukaryota</taxon>
        <taxon>Fungi</taxon>
        <taxon>Dikarya</taxon>
        <taxon>Ascomycota</taxon>
        <taxon>Pezizomycotina</taxon>
        <taxon>Eurotiomycetes</taxon>
        <taxon>Eurotiomycetidae</taxon>
        <taxon>Eurotiales</taxon>
        <taxon>Elaphomycetaceae</taxon>
        <taxon>Elaphomyces</taxon>
    </lineage>
</organism>
<dbReference type="Pfam" id="PF13649">
    <property type="entry name" value="Methyltransf_25"/>
    <property type="match status" value="1"/>
</dbReference>
<sequence>MTNTESDTEDLDGDLMELVTVHGRDFQRYSIDRRIYFGPVDDDEMERLELQQRIFNLVFDDRLIFPPISQPQKVLDCGFGCGAWAMEVAEQHPYCKVIGIDISPHMRPDDAPENLYLQVDDLNKSFTFQPNRFDLVHSRLVASGINRSRWPSYIRDLVRQVICNDKNSVSPSSVTKRGGWVQMIELYLNVQSDNGSITDQNALRQWSTKYKAALDDLKDMTIGTRLGNLMTAAGLVEVDTKMMQLPLSAWSSVTNLRQVGELNRQNSRRLLSSVALYPLTQRLHMSRQEFEALVDRAREEIDDLSLKAPGTLPSDGNPEVLVEDVLDSSRGVRYSNPRQFALGTEDVAPFLHFEPFRKI</sequence>
<accession>A0A232M3A9</accession>
<dbReference type="Gene3D" id="3.40.50.150">
    <property type="entry name" value="Vaccinia Virus protein VP39"/>
    <property type="match status" value="1"/>
</dbReference>
<dbReference type="EMBL" id="NPHW01002710">
    <property type="protein sequence ID" value="OXV10883.1"/>
    <property type="molecule type" value="Genomic_DNA"/>
</dbReference>
<dbReference type="PANTHER" id="PTHR43591">
    <property type="entry name" value="METHYLTRANSFERASE"/>
    <property type="match status" value="1"/>
</dbReference>
<proteinExistence type="predicted"/>
<dbReference type="GO" id="GO:0008168">
    <property type="term" value="F:methyltransferase activity"/>
    <property type="evidence" value="ECO:0007669"/>
    <property type="project" value="TreeGrafter"/>
</dbReference>
<name>A0A232M3A9_9EURO</name>
<dbReference type="InterPro" id="IPR029063">
    <property type="entry name" value="SAM-dependent_MTases_sf"/>
</dbReference>
<reference evidence="2 3" key="1">
    <citation type="journal article" date="2015" name="Environ. Microbiol.">
        <title>Metagenome sequence of Elaphomyces granulatus from sporocarp tissue reveals Ascomycota ectomycorrhizal fingerprints of genome expansion and a Proteobacteria-rich microbiome.</title>
        <authorList>
            <person name="Quandt C.A."/>
            <person name="Kohler A."/>
            <person name="Hesse C.N."/>
            <person name="Sharpton T.J."/>
            <person name="Martin F."/>
            <person name="Spatafora J.W."/>
        </authorList>
    </citation>
    <scope>NUCLEOTIDE SEQUENCE [LARGE SCALE GENOMIC DNA]</scope>
    <source>
        <strain evidence="2 3">OSC145934</strain>
    </source>
</reference>
<evidence type="ECO:0000259" key="1">
    <source>
        <dbReference type="Pfam" id="PF13649"/>
    </source>
</evidence>
<keyword evidence="3" id="KW-1185">Reference proteome</keyword>
<dbReference type="Proteomes" id="UP000243515">
    <property type="component" value="Unassembled WGS sequence"/>
</dbReference>
<protein>
    <recommendedName>
        <fullName evidence="1">Methyltransferase domain-containing protein</fullName>
    </recommendedName>
</protein>
<feature type="domain" description="Methyltransferase" evidence="1">
    <location>
        <begin position="74"/>
        <end position="159"/>
    </location>
</feature>